<dbReference type="Pfam" id="PF00379">
    <property type="entry name" value="Chitin_bind_4"/>
    <property type="match status" value="1"/>
</dbReference>
<evidence type="ECO:0000256" key="1">
    <source>
        <dbReference type="ARBA" id="ARBA00022460"/>
    </source>
</evidence>
<dbReference type="PANTHER" id="PTHR12236:SF75">
    <property type="entry name" value="CUTICULAR PROTEIN 62BB, ISOFORM A"/>
    <property type="match status" value="1"/>
</dbReference>
<dbReference type="PANTHER" id="PTHR12236">
    <property type="entry name" value="STRUCTURAL CONTITUENT OF CUTICLE"/>
    <property type="match status" value="1"/>
</dbReference>
<proteinExistence type="predicted"/>
<dbReference type="InterPro" id="IPR051217">
    <property type="entry name" value="Insect_Cuticle_Struc_Prot"/>
</dbReference>
<evidence type="ECO:0000313" key="5">
    <source>
        <dbReference type="Proteomes" id="UP001162156"/>
    </source>
</evidence>
<evidence type="ECO:0000313" key="4">
    <source>
        <dbReference type="EMBL" id="KAJ8959517.1"/>
    </source>
</evidence>
<dbReference type="EMBL" id="JANEYF010001679">
    <property type="protein sequence ID" value="KAJ8959517.1"/>
    <property type="molecule type" value="Genomic_DNA"/>
</dbReference>
<feature type="signal peptide" evidence="3">
    <location>
        <begin position="1"/>
        <end position="27"/>
    </location>
</feature>
<name>A0AAV8Z7P2_9CUCU</name>
<dbReference type="PROSITE" id="PS51155">
    <property type="entry name" value="CHIT_BIND_RR_2"/>
    <property type="match status" value="1"/>
</dbReference>
<evidence type="ECO:0000256" key="2">
    <source>
        <dbReference type="PROSITE-ProRule" id="PRU00497"/>
    </source>
</evidence>
<keyword evidence="5" id="KW-1185">Reference proteome</keyword>
<feature type="chain" id="PRO_5043619923" evidence="3">
    <location>
        <begin position="28"/>
        <end position="201"/>
    </location>
</feature>
<keyword evidence="3" id="KW-0732">Signal</keyword>
<dbReference type="Proteomes" id="UP001162156">
    <property type="component" value="Unassembled WGS sequence"/>
</dbReference>
<dbReference type="GO" id="GO:0042302">
    <property type="term" value="F:structural constituent of cuticle"/>
    <property type="evidence" value="ECO:0007669"/>
    <property type="project" value="UniProtKB-UniRule"/>
</dbReference>
<organism evidence="4 5">
    <name type="scientific">Rhamnusium bicolor</name>
    <dbReference type="NCBI Taxonomy" id="1586634"/>
    <lineage>
        <taxon>Eukaryota</taxon>
        <taxon>Metazoa</taxon>
        <taxon>Ecdysozoa</taxon>
        <taxon>Arthropoda</taxon>
        <taxon>Hexapoda</taxon>
        <taxon>Insecta</taxon>
        <taxon>Pterygota</taxon>
        <taxon>Neoptera</taxon>
        <taxon>Endopterygota</taxon>
        <taxon>Coleoptera</taxon>
        <taxon>Polyphaga</taxon>
        <taxon>Cucujiformia</taxon>
        <taxon>Chrysomeloidea</taxon>
        <taxon>Cerambycidae</taxon>
        <taxon>Lepturinae</taxon>
        <taxon>Rhagiini</taxon>
        <taxon>Rhamnusium</taxon>
    </lineage>
</organism>
<comment type="caution">
    <text evidence="4">The sequence shown here is derived from an EMBL/GenBank/DDBJ whole genome shotgun (WGS) entry which is preliminary data.</text>
</comment>
<evidence type="ECO:0000256" key="3">
    <source>
        <dbReference type="SAM" id="SignalP"/>
    </source>
</evidence>
<gene>
    <name evidence="4" type="ORF">NQ314_006253</name>
</gene>
<sequence length="201" mass="21547">MTTWDSPSINRMPTVLGLAVLVVFSHAAPQHYHQATSYSAFNEHHNTVHHIQSAPALIKAIPIHSAPVHIAPAPLAIKSVAPVIAAPHSSAQSYSSLSISHPAASVSHYAAPAPAKYEFAYGVEDHHTGDIHSHKEARNGDLTQGEYSLHEADGTVRTVKYTVDKHSGFNAIVERSGHAVHAQPAPIAKAIISAPAYQHHY</sequence>
<accession>A0AAV8Z7P2</accession>
<keyword evidence="1 2" id="KW-0193">Cuticle</keyword>
<dbReference type="GO" id="GO:0031012">
    <property type="term" value="C:extracellular matrix"/>
    <property type="evidence" value="ECO:0007669"/>
    <property type="project" value="TreeGrafter"/>
</dbReference>
<protein>
    <submittedName>
        <fullName evidence="4">Uncharacterized protein</fullName>
    </submittedName>
</protein>
<reference evidence="4" key="1">
    <citation type="journal article" date="2023" name="Insect Mol. Biol.">
        <title>Genome sequencing provides insights into the evolution of gene families encoding plant cell wall-degrading enzymes in longhorned beetles.</title>
        <authorList>
            <person name="Shin N.R."/>
            <person name="Okamura Y."/>
            <person name="Kirsch R."/>
            <person name="Pauchet Y."/>
        </authorList>
    </citation>
    <scope>NUCLEOTIDE SEQUENCE</scope>
    <source>
        <strain evidence="4">RBIC_L_NR</strain>
    </source>
</reference>
<dbReference type="AlphaFoldDB" id="A0AAV8Z7P2"/>
<dbReference type="GO" id="GO:0005615">
    <property type="term" value="C:extracellular space"/>
    <property type="evidence" value="ECO:0007669"/>
    <property type="project" value="TreeGrafter"/>
</dbReference>
<dbReference type="InterPro" id="IPR000618">
    <property type="entry name" value="Insect_cuticle"/>
</dbReference>
<dbReference type="PRINTS" id="PR00947">
    <property type="entry name" value="CUTICLE"/>
</dbReference>